<comment type="caution">
    <text evidence="2">The sequence shown here is derived from an EMBL/GenBank/DDBJ whole genome shotgun (WGS) entry which is preliminary data.</text>
</comment>
<reference evidence="2" key="1">
    <citation type="journal article" date="2014" name="Int. J. Syst. Evol. Microbiol.">
        <title>Complete genome sequence of Corynebacterium casei LMG S-19264T (=DSM 44701T), isolated from a smear-ripened cheese.</title>
        <authorList>
            <consortium name="US DOE Joint Genome Institute (JGI-PGF)"/>
            <person name="Walter F."/>
            <person name="Albersmeier A."/>
            <person name="Kalinowski J."/>
            <person name="Ruckert C."/>
        </authorList>
    </citation>
    <scope>NUCLEOTIDE SEQUENCE</scope>
    <source>
        <strain evidence="2">CGMCC 1.12181</strain>
    </source>
</reference>
<organism evidence="2 3">
    <name type="scientific">Marinicella pacifica</name>
    <dbReference type="NCBI Taxonomy" id="1171543"/>
    <lineage>
        <taxon>Bacteria</taxon>
        <taxon>Pseudomonadati</taxon>
        <taxon>Pseudomonadota</taxon>
        <taxon>Gammaproteobacteria</taxon>
        <taxon>Lysobacterales</taxon>
        <taxon>Marinicellaceae</taxon>
        <taxon>Marinicella</taxon>
    </lineage>
</organism>
<evidence type="ECO:0000313" key="3">
    <source>
        <dbReference type="Proteomes" id="UP000605253"/>
    </source>
</evidence>
<feature type="coiled-coil region" evidence="1">
    <location>
        <begin position="28"/>
        <end position="146"/>
    </location>
</feature>
<name>A0A917FUQ3_9GAMM</name>
<keyword evidence="3" id="KW-1185">Reference proteome</keyword>
<dbReference type="Pfam" id="PF11172">
    <property type="entry name" value="DUF2959"/>
    <property type="match status" value="1"/>
</dbReference>
<dbReference type="EMBL" id="BMEO01000021">
    <property type="protein sequence ID" value="GGG03088.1"/>
    <property type="molecule type" value="Genomic_DNA"/>
</dbReference>
<gene>
    <name evidence="2" type="ORF">GCM10011365_25340</name>
</gene>
<evidence type="ECO:0000256" key="1">
    <source>
        <dbReference type="SAM" id="Coils"/>
    </source>
</evidence>
<dbReference type="InterPro" id="IPR021342">
    <property type="entry name" value="DUF2959"/>
</dbReference>
<evidence type="ECO:0000313" key="2">
    <source>
        <dbReference type="EMBL" id="GGG03088.1"/>
    </source>
</evidence>
<dbReference type="AlphaFoldDB" id="A0A917FUQ3"/>
<dbReference type="RefSeq" id="WP_229728359.1">
    <property type="nucleotide sequence ID" value="NZ_BMEO01000021.1"/>
</dbReference>
<keyword evidence="1" id="KW-0175">Coiled coil</keyword>
<proteinExistence type="predicted"/>
<sequence length="209" mass="23953">MIVLVMACLSACSTAYYNSMEKFGVYKRDILVDRVEEARDAQEDTKEQFNSALEQFGSVVNYDGGSLEKIYKRLQSEYDDSVAAAEDLNERIDDIEKVAEDLFEEWQAELNDYSNAQMRRDSAEQLRQTRHECNQLIRAMRRAEDKIPPVLAVFQDQVLYLKHNLNARAISALQDEYISIKTDVAALVAEMERSIDEANVFIEAMQDAS</sequence>
<reference evidence="2" key="2">
    <citation type="submission" date="2020-09" db="EMBL/GenBank/DDBJ databases">
        <authorList>
            <person name="Sun Q."/>
            <person name="Zhou Y."/>
        </authorList>
    </citation>
    <scope>NUCLEOTIDE SEQUENCE</scope>
    <source>
        <strain evidence="2">CGMCC 1.12181</strain>
    </source>
</reference>
<dbReference type="Gene3D" id="1.20.5.300">
    <property type="match status" value="1"/>
</dbReference>
<protein>
    <submittedName>
        <fullName evidence="2">DUF2959 domain-containing protein</fullName>
    </submittedName>
</protein>
<dbReference type="Proteomes" id="UP000605253">
    <property type="component" value="Unassembled WGS sequence"/>
</dbReference>
<accession>A0A917FUQ3</accession>